<evidence type="ECO:0000259" key="4">
    <source>
        <dbReference type="Pfam" id="PF00004"/>
    </source>
</evidence>
<sequence>MPALWQRTRRLPAMSASRASRETSMPEANEASTAPMGPGDCHQLATATAVSGLISRPAAIEESMSRCAAASSTSMGRGTDTRTVSFIAAPCSGVGTSVRVACSGDCTRRAPAPRHRCGPLPSSSFASPRRRHPRPAVSGRDPEHATVARPVPSRGTRRPSVQQRGGTGRGWSIRPACCREGGPAMGSSIKSAARELMADNPEMSYTEALRQVRRDFSGGGGGVAEEVTGQSERQDRALAHVESLVIGEDAKAIVYRIAQAHLLGREMDRRGMSIQVTGGLHALRTPKPTIVSGPYGSGRTSTALAIAELHAAFRGDGTGAVKAAGRSELVGRFEGETSAKVRKMFSDMAGGAIVLDDFDDLYRRSNSDPFGEEAVETINGHLADRQNTTAVVFTATTAWAEEMVAKRSSLYGHVRLAEPTAAQMVKVLHLLAGRRGRSLQVPDDLPGLDTLIGYGGMRTAELIIDSACDIAADRIGASEKSLEALSDDELSTLTAADLTAAVDSEVRHL</sequence>
<feature type="region of interest" description="Disordered" evidence="3">
    <location>
        <begin position="108"/>
        <end position="185"/>
    </location>
</feature>
<dbReference type="PRINTS" id="PR00819">
    <property type="entry name" value="CBXCFQXSUPER"/>
</dbReference>
<dbReference type="InterPro" id="IPR000641">
    <property type="entry name" value="CbxX/CfxQ"/>
</dbReference>
<accession>A0AA91PG20</accession>
<dbReference type="SUPFAM" id="SSF52540">
    <property type="entry name" value="P-loop containing nucleoside triphosphate hydrolases"/>
    <property type="match status" value="1"/>
</dbReference>
<comment type="caution">
    <text evidence="5">The sequence shown here is derived from an EMBL/GenBank/DDBJ whole genome shotgun (WGS) entry which is preliminary data.</text>
</comment>
<dbReference type="Pfam" id="PF00004">
    <property type="entry name" value="AAA"/>
    <property type="match status" value="1"/>
</dbReference>
<evidence type="ECO:0000256" key="3">
    <source>
        <dbReference type="SAM" id="MobiDB-lite"/>
    </source>
</evidence>
<feature type="domain" description="ATPase AAA-type core" evidence="4">
    <location>
        <begin position="290"/>
        <end position="398"/>
    </location>
</feature>
<evidence type="ECO:0000313" key="5">
    <source>
        <dbReference type="EMBL" id="OSC34745.1"/>
    </source>
</evidence>
<evidence type="ECO:0000256" key="2">
    <source>
        <dbReference type="ARBA" id="ARBA00022840"/>
    </source>
</evidence>
<dbReference type="AlphaFoldDB" id="A0AA91PG20"/>
<dbReference type="InterPro" id="IPR027417">
    <property type="entry name" value="P-loop_NTPase"/>
</dbReference>
<reference evidence="5 6" key="1">
    <citation type="submission" date="2017-04" db="EMBL/GenBank/DDBJ databases">
        <title>The new phylogeny of genus Mycobacterium.</title>
        <authorList>
            <person name="Tortoli E."/>
            <person name="Trovato A."/>
            <person name="Cirillo D.M."/>
        </authorList>
    </citation>
    <scope>NUCLEOTIDE SEQUENCE [LARGE SCALE GENOMIC DNA]</scope>
    <source>
        <strain evidence="5 6">KCTC 19819</strain>
    </source>
</reference>
<keyword evidence="1" id="KW-0547">Nucleotide-binding</keyword>
<keyword evidence="2" id="KW-0067">ATP-binding</keyword>
<organism evidence="5 6">
    <name type="scientific">Mycolicibacillus koreensis</name>
    <dbReference type="NCBI Taxonomy" id="1069220"/>
    <lineage>
        <taxon>Bacteria</taxon>
        <taxon>Bacillati</taxon>
        <taxon>Actinomycetota</taxon>
        <taxon>Actinomycetes</taxon>
        <taxon>Mycobacteriales</taxon>
        <taxon>Mycobacteriaceae</taxon>
        <taxon>Mycolicibacillus</taxon>
    </lineage>
</organism>
<protein>
    <recommendedName>
        <fullName evidence="4">ATPase AAA-type core domain-containing protein</fullName>
    </recommendedName>
</protein>
<dbReference type="GO" id="GO:0005524">
    <property type="term" value="F:ATP binding"/>
    <property type="evidence" value="ECO:0007669"/>
    <property type="project" value="UniProtKB-KW"/>
</dbReference>
<keyword evidence="6" id="KW-1185">Reference proteome</keyword>
<gene>
    <name evidence="5" type="ORF">B8W67_05710</name>
</gene>
<dbReference type="GO" id="GO:0016887">
    <property type="term" value="F:ATP hydrolysis activity"/>
    <property type="evidence" value="ECO:0007669"/>
    <property type="project" value="InterPro"/>
</dbReference>
<dbReference type="InterPro" id="IPR003959">
    <property type="entry name" value="ATPase_AAA_core"/>
</dbReference>
<dbReference type="Gene3D" id="3.40.50.300">
    <property type="entry name" value="P-loop containing nucleotide triphosphate hydrolases"/>
    <property type="match status" value="1"/>
</dbReference>
<dbReference type="Proteomes" id="UP000193577">
    <property type="component" value="Unassembled WGS sequence"/>
</dbReference>
<evidence type="ECO:0000313" key="6">
    <source>
        <dbReference type="Proteomes" id="UP000193577"/>
    </source>
</evidence>
<proteinExistence type="predicted"/>
<name>A0AA91PG20_9MYCO</name>
<evidence type="ECO:0000256" key="1">
    <source>
        <dbReference type="ARBA" id="ARBA00022741"/>
    </source>
</evidence>
<dbReference type="EMBL" id="NCXO01000008">
    <property type="protein sequence ID" value="OSC34745.1"/>
    <property type="molecule type" value="Genomic_DNA"/>
</dbReference>
<feature type="region of interest" description="Disordered" evidence="3">
    <location>
        <begin position="1"/>
        <end position="41"/>
    </location>
</feature>